<feature type="transmembrane region" description="Helical" evidence="1">
    <location>
        <begin position="483"/>
        <end position="504"/>
    </location>
</feature>
<feature type="transmembrane region" description="Helical" evidence="1">
    <location>
        <begin position="318"/>
        <end position="339"/>
    </location>
</feature>
<reference evidence="2 3" key="1">
    <citation type="submission" date="2020-08" db="EMBL/GenBank/DDBJ databases">
        <title>Genome Sequencing of Nocardia wallacei strain FMUON74 and assembly.</title>
        <authorList>
            <person name="Toyokawa M."/>
            <person name="Uesaka K."/>
        </authorList>
    </citation>
    <scope>NUCLEOTIDE SEQUENCE [LARGE SCALE GENOMIC DNA]</scope>
    <source>
        <strain evidence="2 3">FMUON74</strain>
    </source>
</reference>
<keyword evidence="1" id="KW-0812">Transmembrane</keyword>
<feature type="transmembrane region" description="Helical" evidence="1">
    <location>
        <begin position="101"/>
        <end position="120"/>
    </location>
</feature>
<evidence type="ECO:0000313" key="3">
    <source>
        <dbReference type="Proteomes" id="UP000516173"/>
    </source>
</evidence>
<evidence type="ECO:0000313" key="2">
    <source>
        <dbReference type="EMBL" id="BCK53463.1"/>
    </source>
</evidence>
<dbReference type="EMBL" id="AP023396">
    <property type="protein sequence ID" value="BCK53463.1"/>
    <property type="molecule type" value="Genomic_DNA"/>
</dbReference>
<evidence type="ECO:0000256" key="1">
    <source>
        <dbReference type="SAM" id="Phobius"/>
    </source>
</evidence>
<feature type="transmembrane region" description="Helical" evidence="1">
    <location>
        <begin position="140"/>
        <end position="166"/>
    </location>
</feature>
<feature type="transmembrane region" description="Helical" evidence="1">
    <location>
        <begin position="416"/>
        <end position="440"/>
    </location>
</feature>
<dbReference type="Proteomes" id="UP000516173">
    <property type="component" value="Chromosome"/>
</dbReference>
<dbReference type="AlphaFoldDB" id="A0A7G1KGS5"/>
<feature type="transmembrane region" description="Helical" evidence="1">
    <location>
        <begin position="178"/>
        <end position="199"/>
    </location>
</feature>
<keyword evidence="3" id="KW-1185">Reference proteome</keyword>
<proteinExistence type="predicted"/>
<feature type="transmembrane region" description="Helical" evidence="1">
    <location>
        <begin position="39"/>
        <end position="57"/>
    </location>
</feature>
<organism evidence="2 3">
    <name type="scientific">Nocardia wallacei</name>
    <dbReference type="NCBI Taxonomy" id="480035"/>
    <lineage>
        <taxon>Bacteria</taxon>
        <taxon>Bacillati</taxon>
        <taxon>Actinomycetota</taxon>
        <taxon>Actinomycetes</taxon>
        <taxon>Mycobacteriales</taxon>
        <taxon>Nocardiaceae</taxon>
        <taxon>Nocardia</taxon>
    </lineage>
</organism>
<sequence length="553" mass="57179">MTTATISRPQYGFAESDRGASDFTGTMQLLRLYLRRDRIVLPLWVILLSLPLGSTYIKSTESVYSTPEQLANFARTVLSSPAQLAMYGPIYNTGSAAAAGLWKAGMFFTLIGIATILTVIRHTRAEEETGRGELLASTQVGRYASLTAALIVACGGAIAAGLIAALSIMGAGVAGADALAFGLALAGSGLVFAAVAAVTAQLSANARTTRGFAFVVLAVTYTLRAIGDARAGDGPTSPLVWLSPQGWSIQVRALAGNHWPILLLHVAATVALIAVAYVLLRRRDLGAGLIAERLGAPAAGPGLAGPFGLAWRLQRGTLLAWTIGLALYGLVIGSVVHGIGDELGTSDAVNDIIGRLGGGAALEDAFLTTGYTMLGMAASAYAISAALRLHSEETAQHTETVLTGAVARTRWAASHVVYALLGPVVVLVVSGVIGGLTYGAAAGDVGEKLPRVLGAALVQIPAVWVFVGAAVLLFGLLPRWAPVAWGVFTAGVALFFLGSISGMPQWVLDLTPYSHLPKLPGGEFAAAPVVILLVLAAVLLTTGLVAFRRRDLR</sequence>
<protein>
    <submittedName>
        <fullName evidence="2">Tetronasin ABC transporter integral membrane protein</fullName>
    </submittedName>
</protein>
<keyword evidence="1" id="KW-1133">Transmembrane helix</keyword>
<dbReference type="KEGG" id="nwl:NWFMUON74_12350"/>
<feature type="transmembrane region" description="Helical" evidence="1">
    <location>
        <begin position="365"/>
        <end position="387"/>
    </location>
</feature>
<feature type="transmembrane region" description="Helical" evidence="1">
    <location>
        <begin position="211"/>
        <end position="227"/>
    </location>
</feature>
<feature type="transmembrane region" description="Helical" evidence="1">
    <location>
        <begin position="261"/>
        <end position="280"/>
    </location>
</feature>
<gene>
    <name evidence="2" type="ORF">NWFMUON74_12350</name>
</gene>
<dbReference type="GeneID" id="80345838"/>
<name>A0A7G1KGS5_9NOCA</name>
<dbReference type="RefSeq" id="WP_187687004.1">
    <property type="nucleotide sequence ID" value="NZ_AP023396.1"/>
</dbReference>
<feature type="transmembrane region" description="Helical" evidence="1">
    <location>
        <begin position="452"/>
        <end position="476"/>
    </location>
</feature>
<accession>A0A7G1KGS5</accession>
<keyword evidence="1" id="KW-0472">Membrane</keyword>
<feature type="transmembrane region" description="Helical" evidence="1">
    <location>
        <begin position="524"/>
        <end position="547"/>
    </location>
</feature>